<dbReference type="InterPro" id="IPR000682">
    <property type="entry name" value="PCMT"/>
</dbReference>
<organism evidence="4 5">
    <name type="scientific">Undibacterium terreum</name>
    <dbReference type="NCBI Taxonomy" id="1224302"/>
    <lineage>
        <taxon>Bacteria</taxon>
        <taxon>Pseudomonadati</taxon>
        <taxon>Pseudomonadota</taxon>
        <taxon>Betaproteobacteria</taxon>
        <taxon>Burkholderiales</taxon>
        <taxon>Oxalobacteraceae</taxon>
        <taxon>Undibacterium</taxon>
    </lineage>
</organism>
<gene>
    <name evidence="4" type="primary">pcm</name>
    <name evidence="4" type="ORF">GCM10011396_32870</name>
</gene>
<sequence length="216" mass="23376">MNIEQARFNMIEQQIRPWNVLNQDVLDMLVVVKRENFFPENQIGVVFSDTELPLSATAHSLSPKLEARIMQELAINKHEQVLLVGAGSGYLAALLGHRAAKVTAIEAEAELKALAEKNLARNGVLNVSVVQGDGLKANPSAAYDVIVVHGSLPSVPDSLLQQLKVGGRLFAVVGQPPVMSAEIVTRTEQASFKAVALFETVVQPLSQAVQPSKFTF</sequence>
<dbReference type="GO" id="GO:0005737">
    <property type="term" value="C:cytoplasm"/>
    <property type="evidence" value="ECO:0007669"/>
    <property type="project" value="TreeGrafter"/>
</dbReference>
<dbReference type="EMBL" id="BMED01000003">
    <property type="protein sequence ID" value="GGC82957.1"/>
    <property type="molecule type" value="Genomic_DNA"/>
</dbReference>
<evidence type="ECO:0000313" key="4">
    <source>
        <dbReference type="EMBL" id="GGC82957.1"/>
    </source>
</evidence>
<evidence type="ECO:0000256" key="3">
    <source>
        <dbReference type="ARBA" id="ARBA00030757"/>
    </source>
</evidence>
<dbReference type="AlphaFoldDB" id="A0A916XM27"/>
<dbReference type="PANTHER" id="PTHR11579:SF18">
    <property type="entry name" value="PROTEIN-L-ISOASPARTATE O-METHYLTRANSFERASE"/>
    <property type="match status" value="1"/>
</dbReference>
<dbReference type="PANTHER" id="PTHR11579">
    <property type="entry name" value="PROTEIN-L-ISOASPARTATE O-METHYLTRANSFERASE"/>
    <property type="match status" value="1"/>
</dbReference>
<keyword evidence="5" id="KW-1185">Reference proteome</keyword>
<dbReference type="Gene3D" id="3.40.50.150">
    <property type="entry name" value="Vaccinia Virus protein VP39"/>
    <property type="match status" value="1"/>
</dbReference>
<comment type="similarity">
    <text evidence="1">Belongs to the methyltransferase superfamily. L-isoaspartyl/D-aspartyl protein methyltransferase family.</text>
</comment>
<dbReference type="Pfam" id="PF01135">
    <property type="entry name" value="PCMT"/>
    <property type="match status" value="1"/>
</dbReference>
<reference evidence="4" key="1">
    <citation type="journal article" date="2014" name="Int. J. Syst. Evol. Microbiol.">
        <title>Complete genome sequence of Corynebacterium casei LMG S-19264T (=DSM 44701T), isolated from a smear-ripened cheese.</title>
        <authorList>
            <consortium name="US DOE Joint Genome Institute (JGI-PGF)"/>
            <person name="Walter F."/>
            <person name="Albersmeier A."/>
            <person name="Kalinowski J."/>
            <person name="Ruckert C."/>
        </authorList>
    </citation>
    <scope>NUCLEOTIDE SEQUENCE</scope>
    <source>
        <strain evidence="4">CGMCC 1.10998</strain>
    </source>
</reference>
<accession>A0A916XM27</accession>
<name>A0A916XM27_9BURK</name>
<reference evidence="4" key="2">
    <citation type="submission" date="2020-09" db="EMBL/GenBank/DDBJ databases">
        <authorList>
            <person name="Sun Q."/>
            <person name="Zhou Y."/>
        </authorList>
    </citation>
    <scope>NUCLEOTIDE SEQUENCE</scope>
    <source>
        <strain evidence="4">CGMCC 1.10998</strain>
    </source>
</reference>
<evidence type="ECO:0000313" key="5">
    <source>
        <dbReference type="Proteomes" id="UP000637423"/>
    </source>
</evidence>
<proteinExistence type="inferred from homology"/>
<dbReference type="Proteomes" id="UP000637423">
    <property type="component" value="Unassembled WGS sequence"/>
</dbReference>
<protein>
    <recommendedName>
        <fullName evidence="2">Protein-L-isoaspartate O-methyltransferase</fullName>
    </recommendedName>
    <alternativeName>
        <fullName evidence="3">Protein L-isoaspartyl methyltransferase</fullName>
    </alternativeName>
</protein>
<comment type="caution">
    <text evidence="4">The sequence shown here is derived from an EMBL/GenBank/DDBJ whole genome shotgun (WGS) entry which is preliminary data.</text>
</comment>
<dbReference type="GO" id="GO:0004719">
    <property type="term" value="F:protein-L-isoaspartate (D-aspartate) O-methyltransferase activity"/>
    <property type="evidence" value="ECO:0007669"/>
    <property type="project" value="InterPro"/>
</dbReference>
<dbReference type="SUPFAM" id="SSF53335">
    <property type="entry name" value="S-adenosyl-L-methionine-dependent methyltransferases"/>
    <property type="match status" value="1"/>
</dbReference>
<evidence type="ECO:0000256" key="1">
    <source>
        <dbReference type="ARBA" id="ARBA00005369"/>
    </source>
</evidence>
<dbReference type="CDD" id="cd02440">
    <property type="entry name" value="AdoMet_MTases"/>
    <property type="match status" value="1"/>
</dbReference>
<dbReference type="InterPro" id="IPR029063">
    <property type="entry name" value="SAM-dependent_MTases_sf"/>
</dbReference>
<evidence type="ECO:0000256" key="2">
    <source>
        <dbReference type="ARBA" id="ARBA00013346"/>
    </source>
</evidence>
<dbReference type="RefSeq" id="WP_188567175.1">
    <property type="nucleotide sequence ID" value="NZ_BMED01000003.1"/>
</dbReference>